<evidence type="ECO:0000313" key="3">
    <source>
        <dbReference type="Proteomes" id="UP001606134"/>
    </source>
</evidence>
<comment type="caution">
    <text evidence="2">The sequence shown here is derived from an EMBL/GenBank/DDBJ whole genome shotgun (WGS) entry which is preliminary data.</text>
</comment>
<dbReference type="EMBL" id="JBIGIC010000002">
    <property type="protein sequence ID" value="MFG6485965.1"/>
    <property type="molecule type" value="Genomic_DNA"/>
</dbReference>
<evidence type="ECO:0000256" key="1">
    <source>
        <dbReference type="SAM" id="Phobius"/>
    </source>
</evidence>
<keyword evidence="3" id="KW-1185">Reference proteome</keyword>
<organism evidence="2 3">
    <name type="scientific">Pelomonas candidula</name>
    <dbReference type="NCBI Taxonomy" id="3299025"/>
    <lineage>
        <taxon>Bacteria</taxon>
        <taxon>Pseudomonadati</taxon>
        <taxon>Pseudomonadota</taxon>
        <taxon>Betaproteobacteria</taxon>
        <taxon>Burkholderiales</taxon>
        <taxon>Sphaerotilaceae</taxon>
        <taxon>Roseateles</taxon>
    </lineage>
</organism>
<feature type="transmembrane region" description="Helical" evidence="1">
    <location>
        <begin position="21"/>
        <end position="40"/>
    </location>
</feature>
<accession>A0ABW7H827</accession>
<dbReference type="RefSeq" id="WP_394406784.1">
    <property type="nucleotide sequence ID" value="NZ_JBIGIC010000002.1"/>
</dbReference>
<reference evidence="2 3" key="1">
    <citation type="submission" date="2024-08" db="EMBL/GenBank/DDBJ databases">
        <authorList>
            <person name="Lu H."/>
        </authorList>
    </citation>
    <scope>NUCLEOTIDE SEQUENCE [LARGE SCALE GENOMIC DNA]</scope>
    <source>
        <strain evidence="2 3">BYS78W</strain>
    </source>
</reference>
<gene>
    <name evidence="2" type="ORF">ACG04R_04725</name>
</gene>
<protein>
    <submittedName>
        <fullName evidence="2">Uncharacterized protein</fullName>
    </submittedName>
</protein>
<sequence length="196" mass="22324">MSRRPFGFDAVSHERHHWWRSVLLKLVIAGLIVAPVWWVVGGRAGMLLGLLIVMRALGQALAPDLMALVATLWRSLRALAFRPVQGRFYQFKGHRIRVEDDELLRQRWLALDDLATALGFPMPAVSLRRRWPDGLRQQSDGVYVLDDVALAWLGEQRDDRAGRLRLWVEREVWYPARGRKASYAQKGAPAGAPPQD</sequence>
<dbReference type="Proteomes" id="UP001606134">
    <property type="component" value="Unassembled WGS sequence"/>
</dbReference>
<keyword evidence="1" id="KW-0472">Membrane</keyword>
<keyword evidence="1" id="KW-1133">Transmembrane helix</keyword>
<evidence type="ECO:0000313" key="2">
    <source>
        <dbReference type="EMBL" id="MFG6485965.1"/>
    </source>
</evidence>
<proteinExistence type="predicted"/>
<name>A0ABW7H827_9BURK</name>
<keyword evidence="1" id="KW-0812">Transmembrane</keyword>